<dbReference type="PANTHER" id="PTHR22100">
    <property type="entry name" value="WINGS APART-LIKE PROTEIN HOMOLOG"/>
    <property type="match status" value="1"/>
</dbReference>
<evidence type="ECO:0000256" key="1">
    <source>
        <dbReference type="ARBA" id="ARBA00006854"/>
    </source>
</evidence>
<dbReference type="EMBL" id="JALJOQ010000300">
    <property type="protein sequence ID" value="KAK9785525.1"/>
    <property type="molecule type" value="Genomic_DNA"/>
</dbReference>
<evidence type="ECO:0000313" key="4">
    <source>
        <dbReference type="EMBL" id="KAK9785525.1"/>
    </source>
</evidence>
<dbReference type="InterPro" id="IPR022771">
    <property type="entry name" value="WAPL_C"/>
</dbReference>
<name>A0AAW1NLM0_9CHLO</name>
<dbReference type="AlphaFoldDB" id="A0AAW1NLM0"/>
<dbReference type="InterPro" id="IPR039874">
    <property type="entry name" value="WAPL"/>
</dbReference>
<feature type="domain" description="Wings apart-like protein C-terminal" evidence="3">
    <location>
        <begin position="158"/>
        <end position="271"/>
    </location>
</feature>
<dbReference type="InterPro" id="IPR011989">
    <property type="entry name" value="ARM-like"/>
</dbReference>
<proteinExistence type="inferred from homology"/>
<feature type="compositionally biased region" description="Polar residues" evidence="2">
    <location>
        <begin position="18"/>
        <end position="33"/>
    </location>
</feature>
<dbReference type="Pfam" id="PF07814">
    <property type="entry name" value="WAPL"/>
    <property type="match status" value="2"/>
</dbReference>
<dbReference type="Gene3D" id="1.25.10.10">
    <property type="entry name" value="Leucine-rich Repeat Variant"/>
    <property type="match status" value="2"/>
</dbReference>
<evidence type="ECO:0000256" key="2">
    <source>
        <dbReference type="SAM" id="MobiDB-lite"/>
    </source>
</evidence>
<keyword evidence="5" id="KW-1185">Reference proteome</keyword>
<comment type="caution">
    <text evidence="4">The sequence shown here is derived from an EMBL/GenBank/DDBJ whole genome shotgun (WGS) entry which is preliminary data.</text>
</comment>
<evidence type="ECO:0000259" key="3">
    <source>
        <dbReference type="Pfam" id="PF07814"/>
    </source>
</evidence>
<feature type="region of interest" description="Disordered" evidence="2">
    <location>
        <begin position="1"/>
        <end position="164"/>
    </location>
</feature>
<feature type="domain" description="Wings apart-like protein C-terminal" evidence="3">
    <location>
        <begin position="329"/>
        <end position="437"/>
    </location>
</feature>
<evidence type="ECO:0000313" key="5">
    <source>
        <dbReference type="Proteomes" id="UP001465755"/>
    </source>
</evidence>
<protein>
    <recommendedName>
        <fullName evidence="3">Wings apart-like protein C-terminal domain-containing protein</fullName>
    </recommendedName>
</protein>
<reference evidence="4 5" key="1">
    <citation type="journal article" date="2024" name="Nat. Commun.">
        <title>Phylogenomics reveals the evolutionary origins of lichenization in chlorophyte algae.</title>
        <authorList>
            <person name="Puginier C."/>
            <person name="Libourel C."/>
            <person name="Otte J."/>
            <person name="Skaloud P."/>
            <person name="Haon M."/>
            <person name="Grisel S."/>
            <person name="Petersen M."/>
            <person name="Berrin J.G."/>
            <person name="Delaux P.M."/>
            <person name="Dal Grande F."/>
            <person name="Keller J."/>
        </authorList>
    </citation>
    <scope>NUCLEOTIDE SEQUENCE [LARGE SCALE GENOMIC DNA]</scope>
    <source>
        <strain evidence="4 5">SAG 2036</strain>
    </source>
</reference>
<dbReference type="PANTHER" id="PTHR22100:SF13">
    <property type="entry name" value="WINGS APART-LIKE PROTEIN HOMOLOG"/>
    <property type="match status" value="1"/>
</dbReference>
<feature type="compositionally biased region" description="Low complexity" evidence="2">
    <location>
        <begin position="74"/>
        <end position="83"/>
    </location>
</feature>
<sequence>MAASGLRAVRPPHREPQQAFSQPQTDRPASSSARDPGAQPVKLRTVRQLDSAVANAHSGASSVGRQEGTGHSKAASLPPASAACSEQERDGLPSKRKRLAQPLQAQQEAHCSETGPALSLAGGLPRLHSLTGLLQPRGPPSGSSSLAGNLPDPAPATTVMEAQESGERLEVQDQALYALDGLTPACSTATQRHSAVALASICALRRNRSALRADGLLTELLTAGQQLPLDSEPVLALALSFILLMLSQDKVTPPLFATAPAAKLAARLLQVLPGNLDGQEGTSLQQLIQERSLPKSLPDSEAMCPASLVLHAVASTADVQHSGASDSLKSVLRSEGLLEQMCRLLAESADSFRAPPHNSSRSHALSVLMNVTHNNATICSQVIEAQGCEVAMAVVGAALSPAAQASPEAGGDRSALIAAVDALSVALGLLINLAESASLAVRATMSSTQASPGQTTIPLLCRLVQAAQPEPESPHGSEITEAALAAREAESAASIVALYASLLTGLLIEGDEGRMRQAEDCFRDHSLRLVAQGVQQCLAFYLRAAAITPRTEASLRRLAASLSSHMPLRL</sequence>
<organism evidence="4 5">
    <name type="scientific">Symbiochloris irregularis</name>
    <dbReference type="NCBI Taxonomy" id="706552"/>
    <lineage>
        <taxon>Eukaryota</taxon>
        <taxon>Viridiplantae</taxon>
        <taxon>Chlorophyta</taxon>
        <taxon>core chlorophytes</taxon>
        <taxon>Trebouxiophyceae</taxon>
        <taxon>Trebouxiales</taxon>
        <taxon>Trebouxiaceae</taxon>
        <taxon>Symbiochloris</taxon>
    </lineage>
</organism>
<dbReference type="Proteomes" id="UP001465755">
    <property type="component" value="Unassembled WGS sequence"/>
</dbReference>
<accession>A0AAW1NLM0</accession>
<comment type="similarity">
    <text evidence="1">Belongs to the WAPL family.</text>
</comment>
<gene>
    <name evidence="4" type="ORF">WJX73_008214</name>
</gene>